<dbReference type="PROSITE" id="PS51645">
    <property type="entry name" value="PHR_CRY_ALPHA_BETA"/>
    <property type="match status" value="1"/>
</dbReference>
<dbReference type="SUPFAM" id="SSF52425">
    <property type="entry name" value="Cryptochrome/photolyase, N-terminal domain"/>
    <property type="match status" value="1"/>
</dbReference>
<name>A0ABY4DS02_9NEIS</name>
<dbReference type="Gene3D" id="1.10.579.10">
    <property type="entry name" value="DNA Cyclobutane Dipyrimidine Photolyase, subunit A, domain 3"/>
    <property type="match status" value="1"/>
</dbReference>
<dbReference type="PANTHER" id="PTHR11455:SF9">
    <property type="entry name" value="CRYPTOCHROME CIRCADIAN CLOCK 5 ISOFORM X1"/>
    <property type="match status" value="1"/>
</dbReference>
<dbReference type="InterPro" id="IPR018394">
    <property type="entry name" value="DNA_photolyase_1_CS_C"/>
</dbReference>
<evidence type="ECO:0000256" key="2">
    <source>
        <dbReference type="ARBA" id="ARBA00001974"/>
    </source>
</evidence>
<dbReference type="Gene3D" id="3.40.50.620">
    <property type="entry name" value="HUPs"/>
    <property type="match status" value="1"/>
</dbReference>
<keyword evidence="5 6" id="KW-0157">Chromophore</keyword>
<evidence type="ECO:0000259" key="7">
    <source>
        <dbReference type="PROSITE" id="PS51645"/>
    </source>
</evidence>
<dbReference type="InterPro" id="IPR036155">
    <property type="entry name" value="Crypto/Photolyase_N_sf"/>
</dbReference>
<keyword evidence="9" id="KW-1185">Reference proteome</keyword>
<reference evidence="8 9" key="1">
    <citation type="journal article" date="2022" name="Res Sq">
        <title>Evolution of multicellular longitudinally dividing oral cavity symbionts (Neisseriaceae).</title>
        <authorList>
            <person name="Nyongesa S."/>
            <person name="Weber P."/>
            <person name="Bernet E."/>
            <person name="Pullido F."/>
            <person name="Nieckarz M."/>
            <person name="Delaby M."/>
            <person name="Nieves C."/>
            <person name="Viehboeck T."/>
            <person name="Krause N."/>
            <person name="Rivera-Millot A."/>
            <person name="Nakamura A."/>
            <person name="Vischer N."/>
            <person name="VanNieuwenhze M."/>
            <person name="Brun Y."/>
            <person name="Cava F."/>
            <person name="Bulgheresi S."/>
            <person name="Veyrier F."/>
        </authorList>
    </citation>
    <scope>NUCLEOTIDE SEQUENCE [LARGE SCALE GENOMIC DNA]</scope>
    <source>
        <strain evidence="8 9">CCUG 63373m</strain>
    </source>
</reference>
<keyword evidence="4 6" id="KW-0274">FAD</keyword>
<dbReference type="EMBL" id="CP091508">
    <property type="protein sequence ID" value="UOO81813.1"/>
    <property type="molecule type" value="Genomic_DNA"/>
</dbReference>
<dbReference type="PRINTS" id="PR00147">
    <property type="entry name" value="DNAPHOTLYASE"/>
</dbReference>
<sequence length="474" mass="54118">MPAPITLVWFRRDLRLFDHTALQTAIRRGLPLAGVFVFDTDILDSLPADDRRLSFIHDSLAALKAAMAAKNLPLWVLHGRAVTEIPRLAARLNAAAVVCAEDYEPQAVERDNLVWRRLDADNRTLVRVTDQVVLAKAAVMTQQGRPYTVFTPYKKAWLQTWRQQFSSWQPADDWATLAALQTRLPEAARAPLPLPALEKLGFHRQHAVPPGGEAAAQAQLGDFLPRLAEYHLARDFPAKKGTSYLSPYLRFGMLSPRHLVYLAQQADNEGAAAWLNELIWREFYQQFLYHHPHAAHQSWRREYRNLAWEHHPERLARWQQGQTGYPIIDAAMRQLKHSGQMHNRLRMITASFLSKDLLLDWRLGEAWFAAQLLDFDLAANNGGWQWAAGTGCDAQPYFRIFNPVLQSQKFDPQGQFIRRYVPELAHLSAEVIHAPWRAKSSIDTHGYPPPIVDHAVQREKALALFKQAERPSES</sequence>
<dbReference type="PROSITE" id="PS00394">
    <property type="entry name" value="DNA_PHOTOLYASES_1_1"/>
    <property type="match status" value="1"/>
</dbReference>
<comment type="cofactor">
    <cofactor evidence="1">
        <name>(6R)-5,10-methylene-5,6,7,8-tetrahydrofolate</name>
        <dbReference type="ChEBI" id="CHEBI:15636"/>
    </cofactor>
</comment>
<dbReference type="InterPro" id="IPR005101">
    <property type="entry name" value="Cryptochr/Photolyase_FAD-bd"/>
</dbReference>
<organism evidence="8 9">
    <name type="scientific">Uruburuella testudinis</name>
    <dbReference type="NCBI Taxonomy" id="1282863"/>
    <lineage>
        <taxon>Bacteria</taxon>
        <taxon>Pseudomonadati</taxon>
        <taxon>Pseudomonadota</taxon>
        <taxon>Betaproteobacteria</taxon>
        <taxon>Neisseriales</taxon>
        <taxon>Neisseriaceae</taxon>
        <taxon>Uruburuella</taxon>
    </lineage>
</organism>
<feature type="domain" description="Photolyase/cryptochrome alpha/beta" evidence="7">
    <location>
        <begin position="4"/>
        <end position="133"/>
    </location>
</feature>
<dbReference type="InterPro" id="IPR014729">
    <property type="entry name" value="Rossmann-like_a/b/a_fold"/>
</dbReference>
<accession>A0ABY4DS02</accession>
<comment type="similarity">
    <text evidence="6">Belongs to the DNA photolyase family.</text>
</comment>
<dbReference type="Gene3D" id="1.25.40.80">
    <property type="match status" value="1"/>
</dbReference>
<dbReference type="InterPro" id="IPR006050">
    <property type="entry name" value="DNA_photolyase_N"/>
</dbReference>
<dbReference type="InterPro" id="IPR036134">
    <property type="entry name" value="Crypto/Photolyase_FAD-like_sf"/>
</dbReference>
<evidence type="ECO:0000256" key="1">
    <source>
        <dbReference type="ARBA" id="ARBA00001932"/>
    </source>
</evidence>
<protein>
    <submittedName>
        <fullName evidence="8">DNA photolyase family protein</fullName>
    </submittedName>
</protein>
<gene>
    <name evidence="8" type="ORF">LVJ83_13035</name>
</gene>
<dbReference type="PANTHER" id="PTHR11455">
    <property type="entry name" value="CRYPTOCHROME"/>
    <property type="match status" value="1"/>
</dbReference>
<evidence type="ECO:0000256" key="4">
    <source>
        <dbReference type="ARBA" id="ARBA00022827"/>
    </source>
</evidence>
<evidence type="ECO:0000256" key="3">
    <source>
        <dbReference type="ARBA" id="ARBA00022630"/>
    </source>
</evidence>
<evidence type="ECO:0000313" key="9">
    <source>
        <dbReference type="Proteomes" id="UP000829817"/>
    </source>
</evidence>
<keyword evidence="3 6" id="KW-0285">Flavoprotein</keyword>
<proteinExistence type="inferred from homology"/>
<dbReference type="Pfam" id="PF03441">
    <property type="entry name" value="FAD_binding_7"/>
    <property type="match status" value="1"/>
</dbReference>
<dbReference type="RefSeq" id="WP_244785076.1">
    <property type="nucleotide sequence ID" value="NZ_CP091508.1"/>
</dbReference>
<dbReference type="InterPro" id="IPR002081">
    <property type="entry name" value="Cryptochrome/DNA_photolyase_1"/>
</dbReference>
<dbReference type="Pfam" id="PF00875">
    <property type="entry name" value="DNA_photolyase"/>
    <property type="match status" value="1"/>
</dbReference>
<evidence type="ECO:0000256" key="5">
    <source>
        <dbReference type="ARBA" id="ARBA00022991"/>
    </source>
</evidence>
<evidence type="ECO:0000313" key="8">
    <source>
        <dbReference type="EMBL" id="UOO81813.1"/>
    </source>
</evidence>
<evidence type="ECO:0000256" key="6">
    <source>
        <dbReference type="RuleBase" id="RU004182"/>
    </source>
</evidence>
<comment type="cofactor">
    <cofactor evidence="2">
        <name>FAD</name>
        <dbReference type="ChEBI" id="CHEBI:57692"/>
    </cofactor>
</comment>
<dbReference type="Proteomes" id="UP000829817">
    <property type="component" value="Chromosome"/>
</dbReference>
<dbReference type="SUPFAM" id="SSF48173">
    <property type="entry name" value="Cryptochrome/photolyase FAD-binding domain"/>
    <property type="match status" value="1"/>
</dbReference>
<dbReference type="PROSITE" id="PS00691">
    <property type="entry name" value="DNA_PHOTOLYASES_1_2"/>
    <property type="match status" value="1"/>
</dbReference>